<feature type="transmembrane region" description="Helical" evidence="6">
    <location>
        <begin position="208"/>
        <end position="232"/>
    </location>
</feature>
<evidence type="ECO:0000256" key="3">
    <source>
        <dbReference type="ARBA" id="ARBA00022692"/>
    </source>
</evidence>
<sequence>MRLADVASPGVLTLLIATGVALLSCSLLAQSRPVATVIAILLLIAFAEILWAAGSGAASLAAGKSPGARTSLGLGFWLLASAPVLCLVDLAQQAAFRPTARTMVVLAGVAIAVGLIAGGAFDNVSVMREYRAHADTFRAELTRHAVLVVTAVAIVPLLGLPLGILGFRRRRFGERLLSALGIVQTVPSVALFGLLIGPLTSLGQALPWAGAIGIAGIGATPAVIALVLYGLLPLVRNTIAGLEAVSPAVIDAARGNGMRDRQILVMVTLPLALPVILSGLRIVSVQTVGLAVVAALIGAGGLGTFVFQGLGQNAIDLVMLGVLPTVTFALAVDAVFALFTSKGALS</sequence>
<feature type="transmembrane region" description="Helical" evidence="6">
    <location>
        <begin position="34"/>
        <end position="54"/>
    </location>
</feature>
<dbReference type="InterPro" id="IPR051204">
    <property type="entry name" value="ABC_transp_perm/SBD"/>
</dbReference>
<dbReference type="InterPro" id="IPR035906">
    <property type="entry name" value="MetI-like_sf"/>
</dbReference>
<dbReference type="STRING" id="410764.GA0061103_0749"/>
<dbReference type="Gene3D" id="1.10.3720.10">
    <property type="entry name" value="MetI-like"/>
    <property type="match status" value="1"/>
</dbReference>
<dbReference type="Proteomes" id="UP000199101">
    <property type="component" value="Unassembled WGS sequence"/>
</dbReference>
<name>A0A1C3XD89_9HYPH</name>
<dbReference type="GO" id="GO:0031460">
    <property type="term" value="P:glycine betaine transport"/>
    <property type="evidence" value="ECO:0007669"/>
    <property type="project" value="TreeGrafter"/>
</dbReference>
<dbReference type="PROSITE" id="PS50928">
    <property type="entry name" value="ABC_TM1"/>
    <property type="match status" value="1"/>
</dbReference>
<feature type="transmembrane region" description="Helical" evidence="6">
    <location>
        <begin position="141"/>
        <end position="164"/>
    </location>
</feature>
<keyword evidence="9" id="KW-1185">Reference proteome</keyword>
<feature type="domain" description="ABC transmembrane type-1" evidence="7">
    <location>
        <begin position="141"/>
        <end position="336"/>
    </location>
</feature>
<dbReference type="PROSITE" id="PS51257">
    <property type="entry name" value="PROKAR_LIPOPROTEIN"/>
    <property type="match status" value="1"/>
</dbReference>
<keyword evidence="3 6" id="KW-0812">Transmembrane</keyword>
<dbReference type="PANTHER" id="PTHR30177">
    <property type="entry name" value="GLYCINE BETAINE/L-PROLINE TRANSPORT SYSTEM PERMEASE PROTEIN PROW"/>
    <property type="match status" value="1"/>
</dbReference>
<comment type="subcellular location">
    <subcellularLocation>
        <location evidence="1 6">Cell membrane</location>
        <topology evidence="1 6">Multi-pass membrane protein</topology>
    </subcellularLocation>
</comment>
<dbReference type="EMBL" id="FMAG01000015">
    <property type="protein sequence ID" value="SCB50076.1"/>
    <property type="molecule type" value="Genomic_DNA"/>
</dbReference>
<dbReference type="GO" id="GO:0005886">
    <property type="term" value="C:plasma membrane"/>
    <property type="evidence" value="ECO:0007669"/>
    <property type="project" value="UniProtKB-SubCell"/>
</dbReference>
<organism evidence="8 9">
    <name type="scientific">Rhizobium multihospitium</name>
    <dbReference type="NCBI Taxonomy" id="410764"/>
    <lineage>
        <taxon>Bacteria</taxon>
        <taxon>Pseudomonadati</taxon>
        <taxon>Pseudomonadota</taxon>
        <taxon>Alphaproteobacteria</taxon>
        <taxon>Hyphomicrobiales</taxon>
        <taxon>Rhizobiaceae</taxon>
        <taxon>Rhizobium/Agrobacterium group</taxon>
        <taxon>Rhizobium</taxon>
    </lineage>
</organism>
<evidence type="ECO:0000256" key="6">
    <source>
        <dbReference type="RuleBase" id="RU363032"/>
    </source>
</evidence>
<accession>A0A1C3XD89</accession>
<keyword evidence="5 6" id="KW-0472">Membrane</keyword>
<dbReference type="InterPro" id="IPR000515">
    <property type="entry name" value="MetI-like"/>
</dbReference>
<feature type="transmembrane region" description="Helical" evidence="6">
    <location>
        <begin position="103"/>
        <end position="121"/>
    </location>
</feature>
<evidence type="ECO:0000313" key="9">
    <source>
        <dbReference type="Proteomes" id="UP000199101"/>
    </source>
</evidence>
<keyword evidence="2 6" id="KW-0813">Transport</keyword>
<dbReference type="AlphaFoldDB" id="A0A1C3XD89"/>
<gene>
    <name evidence="8" type="ORF">GA0061103_0749</name>
</gene>
<feature type="transmembrane region" description="Helical" evidence="6">
    <location>
        <begin position="317"/>
        <end position="339"/>
    </location>
</feature>
<feature type="transmembrane region" description="Helical" evidence="6">
    <location>
        <begin position="176"/>
        <end position="196"/>
    </location>
</feature>
<evidence type="ECO:0000256" key="5">
    <source>
        <dbReference type="ARBA" id="ARBA00023136"/>
    </source>
</evidence>
<feature type="transmembrane region" description="Helical" evidence="6">
    <location>
        <begin position="288"/>
        <end position="310"/>
    </location>
</feature>
<keyword evidence="4 6" id="KW-1133">Transmembrane helix</keyword>
<dbReference type="OrthoDB" id="9801163at2"/>
<reference evidence="9" key="1">
    <citation type="submission" date="2016-08" db="EMBL/GenBank/DDBJ databases">
        <authorList>
            <person name="Varghese N."/>
            <person name="Submissions Spin"/>
        </authorList>
    </citation>
    <scope>NUCLEOTIDE SEQUENCE [LARGE SCALE GENOMIC DNA]</scope>
    <source>
        <strain evidence="9">HAMBI 2975</strain>
    </source>
</reference>
<feature type="transmembrane region" description="Helical" evidence="6">
    <location>
        <begin position="263"/>
        <end position="282"/>
    </location>
</feature>
<dbReference type="Pfam" id="PF00528">
    <property type="entry name" value="BPD_transp_1"/>
    <property type="match status" value="1"/>
</dbReference>
<evidence type="ECO:0000256" key="4">
    <source>
        <dbReference type="ARBA" id="ARBA00022989"/>
    </source>
</evidence>
<evidence type="ECO:0000259" key="7">
    <source>
        <dbReference type="PROSITE" id="PS50928"/>
    </source>
</evidence>
<dbReference type="GO" id="GO:0055085">
    <property type="term" value="P:transmembrane transport"/>
    <property type="evidence" value="ECO:0007669"/>
    <property type="project" value="InterPro"/>
</dbReference>
<proteinExistence type="inferred from homology"/>
<dbReference type="PANTHER" id="PTHR30177:SF30">
    <property type="entry name" value="GLYCINE BETAINE UPTAKE SYSTEM PERMEASE PROTEIN YEHY"/>
    <property type="match status" value="1"/>
</dbReference>
<dbReference type="SUPFAM" id="SSF161098">
    <property type="entry name" value="MetI-like"/>
    <property type="match status" value="1"/>
</dbReference>
<evidence type="ECO:0000256" key="1">
    <source>
        <dbReference type="ARBA" id="ARBA00004651"/>
    </source>
</evidence>
<feature type="transmembrane region" description="Helical" evidence="6">
    <location>
        <begin position="6"/>
        <end position="27"/>
    </location>
</feature>
<evidence type="ECO:0000256" key="2">
    <source>
        <dbReference type="ARBA" id="ARBA00022448"/>
    </source>
</evidence>
<protein>
    <submittedName>
        <fullName evidence="8">Osmoprotectant transport system permease protein</fullName>
    </submittedName>
</protein>
<evidence type="ECO:0000313" key="8">
    <source>
        <dbReference type="EMBL" id="SCB50076.1"/>
    </source>
</evidence>
<dbReference type="CDD" id="cd06261">
    <property type="entry name" value="TM_PBP2"/>
    <property type="match status" value="1"/>
</dbReference>
<feature type="transmembrane region" description="Helical" evidence="6">
    <location>
        <begin position="74"/>
        <end position="91"/>
    </location>
</feature>
<dbReference type="RefSeq" id="WP_092720031.1">
    <property type="nucleotide sequence ID" value="NZ_FMAG01000015.1"/>
</dbReference>
<comment type="similarity">
    <text evidence="6">Belongs to the binding-protein-dependent transport system permease family.</text>
</comment>